<gene>
    <name evidence="6" type="ORF">FPE_LOCUS32444</name>
</gene>
<keyword evidence="3" id="KW-0809">Transit peptide</keyword>
<sequence length="413" mass="45018">MNLLSSITVYFIGSAWLGKYSFKILSGFGVNGAHKNIEYEDCKVVIDKDGVLEQMNPGKGYIDMSTVHAETSSKISEGWGNVREMGREKKLPSIIHGRFKFSIDCFNSSLLKSAMLFAKFLFPIRSSYYSYSFNDPSDPPSRAIPEAGSGNIDESSEKPTFVDEWGEKSEPEPEPVSKFSGPDPPRDEDEWAGKDVGNGSPDVEVSGGVSLKEDGDRKLYELKRALLDTVYGSDFGFRASPEVRAEALELVLQLEASNPTPAPTDSPELLDGSWVLVYTAFSELLPLLAVSSIPLLKVDKIGQEIDTSSLTIENSTTLSSPVATVSFSASASFEVRSPSRIQVEFKEGKFNPPEIKSSINLPENLDIFGQKINLSPLQQSLNPIQNAVASIGRTISGQPPLKASIPGRESTSR</sequence>
<evidence type="ECO:0000259" key="5">
    <source>
        <dbReference type="Pfam" id="PF04755"/>
    </source>
</evidence>
<feature type="compositionally biased region" description="Basic and acidic residues" evidence="4">
    <location>
        <begin position="155"/>
        <end position="171"/>
    </location>
</feature>
<feature type="region of interest" description="Disordered" evidence="4">
    <location>
        <begin position="135"/>
        <end position="210"/>
    </location>
</feature>
<reference evidence="6" key="1">
    <citation type="submission" date="2023-05" db="EMBL/GenBank/DDBJ databases">
        <authorList>
            <person name="Huff M."/>
        </authorList>
    </citation>
    <scope>NUCLEOTIDE SEQUENCE</scope>
</reference>
<evidence type="ECO:0000256" key="1">
    <source>
        <dbReference type="ARBA" id="ARBA00004474"/>
    </source>
</evidence>
<keyword evidence="7" id="KW-1185">Reference proteome</keyword>
<protein>
    <recommendedName>
        <fullName evidence="5">Plastid lipid-associated protein/fibrillin conserved domain-containing protein</fullName>
    </recommendedName>
</protein>
<dbReference type="PANTHER" id="PTHR31906">
    <property type="entry name" value="PLASTID-LIPID-ASSOCIATED PROTEIN 4, CHLOROPLASTIC-RELATED"/>
    <property type="match status" value="1"/>
</dbReference>
<dbReference type="EMBL" id="OU503056">
    <property type="protein sequence ID" value="CAI9785014.1"/>
    <property type="molecule type" value="Genomic_DNA"/>
</dbReference>
<evidence type="ECO:0000313" key="7">
    <source>
        <dbReference type="Proteomes" id="UP000834106"/>
    </source>
</evidence>
<dbReference type="Pfam" id="PF04755">
    <property type="entry name" value="PAP_fibrillin"/>
    <property type="match status" value="1"/>
</dbReference>
<feature type="domain" description="Plastid lipid-associated protein/fibrillin conserved" evidence="5">
    <location>
        <begin position="221"/>
        <end position="412"/>
    </location>
</feature>
<evidence type="ECO:0000256" key="4">
    <source>
        <dbReference type="SAM" id="MobiDB-lite"/>
    </source>
</evidence>
<dbReference type="InterPro" id="IPR039633">
    <property type="entry name" value="PAP"/>
</dbReference>
<keyword evidence="2" id="KW-0934">Plastid</keyword>
<comment type="subcellular location">
    <subcellularLocation>
        <location evidence="1">Plastid</location>
    </subcellularLocation>
</comment>
<organism evidence="6 7">
    <name type="scientific">Fraxinus pennsylvanica</name>
    <dbReference type="NCBI Taxonomy" id="56036"/>
    <lineage>
        <taxon>Eukaryota</taxon>
        <taxon>Viridiplantae</taxon>
        <taxon>Streptophyta</taxon>
        <taxon>Embryophyta</taxon>
        <taxon>Tracheophyta</taxon>
        <taxon>Spermatophyta</taxon>
        <taxon>Magnoliopsida</taxon>
        <taxon>eudicotyledons</taxon>
        <taxon>Gunneridae</taxon>
        <taxon>Pentapetalae</taxon>
        <taxon>asterids</taxon>
        <taxon>lamiids</taxon>
        <taxon>Lamiales</taxon>
        <taxon>Oleaceae</taxon>
        <taxon>Oleeae</taxon>
        <taxon>Fraxinus</taxon>
    </lineage>
</organism>
<dbReference type="InterPro" id="IPR006843">
    <property type="entry name" value="PAP/fibrillin_dom"/>
</dbReference>
<evidence type="ECO:0000313" key="6">
    <source>
        <dbReference type="EMBL" id="CAI9785014.1"/>
    </source>
</evidence>
<accession>A0AAD2ACF2</accession>
<dbReference type="GO" id="GO:0009536">
    <property type="term" value="C:plastid"/>
    <property type="evidence" value="ECO:0007669"/>
    <property type="project" value="UniProtKB-SubCell"/>
</dbReference>
<name>A0AAD2ACF2_9LAMI</name>
<evidence type="ECO:0000256" key="2">
    <source>
        <dbReference type="ARBA" id="ARBA00022640"/>
    </source>
</evidence>
<evidence type="ECO:0000256" key="3">
    <source>
        <dbReference type="ARBA" id="ARBA00022946"/>
    </source>
</evidence>
<dbReference type="AlphaFoldDB" id="A0AAD2ACF2"/>
<proteinExistence type="predicted"/>
<dbReference type="Proteomes" id="UP000834106">
    <property type="component" value="Chromosome 21"/>
</dbReference>